<dbReference type="InterPro" id="IPR016181">
    <property type="entry name" value="Acyl_CoA_acyltransferase"/>
</dbReference>
<dbReference type="SUPFAM" id="SSF55729">
    <property type="entry name" value="Acyl-CoA N-acyltransferases (Nat)"/>
    <property type="match status" value="1"/>
</dbReference>
<dbReference type="CDD" id="cd04301">
    <property type="entry name" value="NAT_SF"/>
    <property type="match status" value="1"/>
</dbReference>
<proteinExistence type="predicted"/>
<dbReference type="PROSITE" id="PS51186">
    <property type="entry name" value="GNAT"/>
    <property type="match status" value="1"/>
</dbReference>
<evidence type="ECO:0000313" key="3">
    <source>
        <dbReference type="Proteomes" id="UP000616779"/>
    </source>
</evidence>
<comment type="caution">
    <text evidence="2">The sequence shown here is derived from an EMBL/GenBank/DDBJ whole genome shotgun (WGS) entry which is preliminary data.</text>
</comment>
<organism evidence="2 3">
    <name type="scientific">Paenibacillus phytorum</name>
    <dbReference type="NCBI Taxonomy" id="2654977"/>
    <lineage>
        <taxon>Bacteria</taxon>
        <taxon>Bacillati</taxon>
        <taxon>Bacillota</taxon>
        <taxon>Bacilli</taxon>
        <taxon>Bacillales</taxon>
        <taxon>Paenibacillaceae</taxon>
        <taxon>Paenibacillus</taxon>
    </lineage>
</organism>
<name>A0ABX1XTA3_9BACL</name>
<keyword evidence="3" id="KW-1185">Reference proteome</keyword>
<dbReference type="Proteomes" id="UP000616779">
    <property type="component" value="Unassembled WGS sequence"/>
</dbReference>
<protein>
    <submittedName>
        <fullName evidence="2">Acetyltransferase</fullName>
    </submittedName>
</protein>
<dbReference type="Pfam" id="PF00583">
    <property type="entry name" value="Acetyltransf_1"/>
    <property type="match status" value="1"/>
</dbReference>
<feature type="domain" description="N-acetyltransferase" evidence="1">
    <location>
        <begin position="134"/>
        <end position="273"/>
    </location>
</feature>
<accession>A0ABX1XTA3</accession>
<dbReference type="EMBL" id="WHOA01000076">
    <property type="protein sequence ID" value="NOU71770.1"/>
    <property type="molecule type" value="Genomic_DNA"/>
</dbReference>
<sequence length="273" mass="30363">MTPFTISTARRVETAETNTLQSRLCAISNLEGNPQEVHIENFGNATAFIVKGIPDPYFNSVRGVDSSTIDVLDDILKFYSNYNATCRFDITPFDANPELLIKLAERGFYQYGFHSNLYGIAEAREHTWEFNDTLTVRKLNENEFNIFGEVYTKAFKMPEFLAPAVAKNNHILYNKTGWHFYIASYNGVPAAIAVLFVQDNVGSLAAAATLPGFQGRGCQSALLSTRINEAAQLDCDLVVSQASFGSISKANMERIGLRTAYTKSLWKAVPKNK</sequence>
<reference evidence="2 3" key="1">
    <citation type="submission" date="2019-10" db="EMBL/GenBank/DDBJ databases">
        <title>Description of Paenibacillus terrestris sp. nov.</title>
        <authorList>
            <person name="Carlier A."/>
            <person name="Qi S."/>
        </authorList>
    </citation>
    <scope>NUCLEOTIDE SEQUENCE [LARGE SCALE GENOMIC DNA]</scope>
    <source>
        <strain evidence="2 3">LMG 31458</strain>
    </source>
</reference>
<evidence type="ECO:0000259" key="1">
    <source>
        <dbReference type="PROSITE" id="PS51186"/>
    </source>
</evidence>
<gene>
    <name evidence="2" type="ORF">GC098_10120</name>
</gene>
<evidence type="ECO:0000313" key="2">
    <source>
        <dbReference type="EMBL" id="NOU71770.1"/>
    </source>
</evidence>
<dbReference type="InterPro" id="IPR000182">
    <property type="entry name" value="GNAT_dom"/>
</dbReference>
<dbReference type="Gene3D" id="3.40.630.30">
    <property type="match status" value="1"/>
</dbReference>